<name>A0A1D1W662_RAMVA</name>
<reference evidence="1 2" key="1">
    <citation type="journal article" date="2016" name="Nat. Commun.">
        <title>Extremotolerant tardigrade genome and improved radiotolerance of human cultured cells by tardigrade-unique protein.</title>
        <authorList>
            <person name="Hashimoto T."/>
            <person name="Horikawa D.D."/>
            <person name="Saito Y."/>
            <person name="Kuwahara H."/>
            <person name="Kozuka-Hata H."/>
            <person name="Shin-I T."/>
            <person name="Minakuchi Y."/>
            <person name="Ohishi K."/>
            <person name="Motoyama A."/>
            <person name="Aizu T."/>
            <person name="Enomoto A."/>
            <person name="Kondo K."/>
            <person name="Tanaka S."/>
            <person name="Hara Y."/>
            <person name="Koshikawa S."/>
            <person name="Sagara H."/>
            <person name="Miura T."/>
            <person name="Yokobori S."/>
            <person name="Miyagawa K."/>
            <person name="Suzuki Y."/>
            <person name="Kubo T."/>
            <person name="Oyama M."/>
            <person name="Kohara Y."/>
            <person name="Fujiyama A."/>
            <person name="Arakawa K."/>
            <person name="Katayama T."/>
            <person name="Toyoda A."/>
            <person name="Kunieda T."/>
        </authorList>
    </citation>
    <scope>NUCLEOTIDE SEQUENCE [LARGE SCALE GENOMIC DNA]</scope>
    <source>
        <strain evidence="1 2">YOKOZUNA-1</strain>
    </source>
</reference>
<evidence type="ECO:0000313" key="2">
    <source>
        <dbReference type="Proteomes" id="UP000186922"/>
    </source>
</evidence>
<gene>
    <name evidence="1" type="primary">RvY_18035-1</name>
    <name evidence="1" type="synonym">RvY_18035.1</name>
    <name evidence="1" type="ORF">RvY_18035</name>
</gene>
<dbReference type="AlphaFoldDB" id="A0A1D1W662"/>
<keyword evidence="2" id="KW-1185">Reference proteome</keyword>
<dbReference type="Proteomes" id="UP000186922">
    <property type="component" value="Unassembled WGS sequence"/>
</dbReference>
<accession>A0A1D1W662</accession>
<sequence>MLSWVAEGTGDCIISLTSGGHADDQHKWNTECHDGEAIIAIQDTGSDFQGFGSVWCRFLFPKKPPSFGLYPYYPWCNVRDISLREYYCYDKLFPSDTYDTFVTAMSSSQYYPGGISVSSSYKCCRLPDGYHFDYRRCEYRYTHDRYGEHYDNDQWLVKCERGYIMTGIGQAANPWTNALHYTWIQCCPLFYDPMFVVPHPPSNKTVQRQNITTTRQTILANSATAPPEETTTAVPT</sequence>
<proteinExistence type="predicted"/>
<dbReference type="OrthoDB" id="10031915at2759"/>
<protein>
    <submittedName>
        <fullName evidence="1">Uncharacterized protein</fullName>
    </submittedName>
</protein>
<comment type="caution">
    <text evidence="1">The sequence shown here is derived from an EMBL/GenBank/DDBJ whole genome shotgun (WGS) entry which is preliminary data.</text>
</comment>
<dbReference type="EMBL" id="BDGG01000017">
    <property type="protein sequence ID" value="GAV08323.1"/>
    <property type="molecule type" value="Genomic_DNA"/>
</dbReference>
<evidence type="ECO:0000313" key="1">
    <source>
        <dbReference type="EMBL" id="GAV08323.1"/>
    </source>
</evidence>
<organism evidence="1 2">
    <name type="scientific">Ramazzottius varieornatus</name>
    <name type="common">Water bear</name>
    <name type="synonym">Tardigrade</name>
    <dbReference type="NCBI Taxonomy" id="947166"/>
    <lineage>
        <taxon>Eukaryota</taxon>
        <taxon>Metazoa</taxon>
        <taxon>Ecdysozoa</taxon>
        <taxon>Tardigrada</taxon>
        <taxon>Eutardigrada</taxon>
        <taxon>Parachela</taxon>
        <taxon>Hypsibioidea</taxon>
        <taxon>Ramazzottiidae</taxon>
        <taxon>Ramazzottius</taxon>
    </lineage>
</organism>